<proteinExistence type="predicted"/>
<gene>
    <name evidence="3" type="ORF">HXO88_05710</name>
</gene>
<keyword evidence="2" id="KW-0472">Membrane</keyword>
<dbReference type="Proteomes" id="UP000721045">
    <property type="component" value="Unassembled WGS sequence"/>
</dbReference>
<evidence type="ECO:0000256" key="1">
    <source>
        <dbReference type="SAM" id="Coils"/>
    </source>
</evidence>
<evidence type="ECO:0000313" key="4">
    <source>
        <dbReference type="Proteomes" id="UP000721045"/>
    </source>
</evidence>
<evidence type="ECO:0000313" key="3">
    <source>
        <dbReference type="EMBL" id="MBF1713214.1"/>
    </source>
</evidence>
<accession>A0A930RBZ2</accession>
<comment type="caution">
    <text evidence="3">The sequence shown here is derived from an EMBL/GenBank/DDBJ whole genome shotgun (WGS) entry which is preliminary data.</text>
</comment>
<evidence type="ECO:0000256" key="2">
    <source>
        <dbReference type="SAM" id="Phobius"/>
    </source>
</evidence>
<feature type="transmembrane region" description="Helical" evidence="2">
    <location>
        <begin position="12"/>
        <end position="30"/>
    </location>
</feature>
<protein>
    <submittedName>
        <fullName evidence="3">Uncharacterized protein</fullName>
    </submittedName>
</protein>
<name>A0A930RBZ2_STRIT</name>
<feature type="transmembrane region" description="Helical" evidence="2">
    <location>
        <begin position="169"/>
        <end position="191"/>
    </location>
</feature>
<sequence>MLKEKRNKGFVANLVVAAIVLTCSIAFFVYHQSLSSSKPADFPAFNSEATQPKNGLVSIDVYGISKRPIAKVDNKTEIWLVAYQKGYVGLQADKNDKTIKKLQNKAEQLKNKPEKLVVKFYNVRTGSTKKTIKNYSGYMRNFFLRYPKFSRYFSFNTYLSLSGAKSDNLFTLLIGIVCLGIALFFLGNAFFVRKKINQAYDDFYQEYPELQGNVEHLLSEAQFHDAELQIVIYKNHLITYYKGFAITDLRQTVQLYHHILKTYSGFFVTNRQSTLIAIHMQDGKQKKQRLAFKNTGKHTDEQLQSTFAYINDHFPTIILGV</sequence>
<organism evidence="3 4">
    <name type="scientific">Streptococcus intermedius</name>
    <dbReference type="NCBI Taxonomy" id="1338"/>
    <lineage>
        <taxon>Bacteria</taxon>
        <taxon>Bacillati</taxon>
        <taxon>Bacillota</taxon>
        <taxon>Bacilli</taxon>
        <taxon>Lactobacillales</taxon>
        <taxon>Streptococcaceae</taxon>
        <taxon>Streptococcus</taxon>
        <taxon>Streptococcus anginosus group</taxon>
    </lineage>
</organism>
<reference evidence="3" key="1">
    <citation type="submission" date="2020-04" db="EMBL/GenBank/DDBJ databases">
        <title>Deep metagenomics examines the oral microbiome during advanced dental caries in children, revealing novel taxa and co-occurrences with host molecules.</title>
        <authorList>
            <person name="Baker J.L."/>
            <person name="Morton J.T."/>
            <person name="Dinis M."/>
            <person name="Alvarez R."/>
            <person name="Tran N.C."/>
            <person name="Knight R."/>
            <person name="Edlund A."/>
        </authorList>
    </citation>
    <scope>NUCLEOTIDE SEQUENCE</scope>
    <source>
        <strain evidence="3">JCVI_23_bin.22</strain>
    </source>
</reference>
<keyword evidence="2" id="KW-1133">Transmembrane helix</keyword>
<dbReference type="EMBL" id="JABZYP010000018">
    <property type="protein sequence ID" value="MBF1713214.1"/>
    <property type="molecule type" value="Genomic_DNA"/>
</dbReference>
<feature type="coiled-coil region" evidence="1">
    <location>
        <begin position="92"/>
        <end position="119"/>
    </location>
</feature>
<keyword evidence="2" id="KW-0812">Transmembrane</keyword>
<keyword evidence="1" id="KW-0175">Coiled coil</keyword>
<dbReference type="AlphaFoldDB" id="A0A930RBZ2"/>